<dbReference type="OrthoDB" id="5287589at2"/>
<dbReference type="GO" id="GO:0015074">
    <property type="term" value="P:DNA integration"/>
    <property type="evidence" value="ECO:0007669"/>
    <property type="project" value="InterPro"/>
</dbReference>
<dbReference type="InterPro" id="IPR003314">
    <property type="entry name" value="Mu-type_HTH"/>
</dbReference>
<dbReference type="InterPro" id="IPR009061">
    <property type="entry name" value="DNA-bd_dom_put_sf"/>
</dbReference>
<protein>
    <submittedName>
        <fullName evidence="3">DDE-type integrase/transposase/recombinase</fullName>
    </submittedName>
</protein>
<keyword evidence="4" id="KW-1185">Reference proteome</keyword>
<dbReference type="Pfam" id="PF00665">
    <property type="entry name" value="rve"/>
    <property type="match status" value="1"/>
</dbReference>
<accession>A0A5B8KU58</accession>
<dbReference type="InterPro" id="IPR015378">
    <property type="entry name" value="Transposase-like_Mu_C"/>
</dbReference>
<evidence type="ECO:0000259" key="1">
    <source>
        <dbReference type="PROSITE" id="PS50994"/>
    </source>
</evidence>
<dbReference type="InterPro" id="IPR036388">
    <property type="entry name" value="WH-like_DNA-bd_sf"/>
</dbReference>
<dbReference type="EMBL" id="CP042301">
    <property type="protein sequence ID" value="QDY99089.1"/>
    <property type="molecule type" value="Genomic_DNA"/>
</dbReference>
<dbReference type="Pfam" id="PF02316">
    <property type="entry name" value="HTH_Tnp_Mu_1"/>
    <property type="match status" value="1"/>
</dbReference>
<dbReference type="Proteomes" id="UP000321389">
    <property type="component" value="Chromosome"/>
</dbReference>
<dbReference type="PROSITE" id="PS51702">
    <property type="entry name" value="HTH_MU"/>
    <property type="match status" value="1"/>
</dbReference>
<organism evidence="3 4">
    <name type="scientific">Nitratireductor mangrovi</name>
    <dbReference type="NCBI Taxonomy" id="2599600"/>
    <lineage>
        <taxon>Bacteria</taxon>
        <taxon>Pseudomonadati</taxon>
        <taxon>Pseudomonadota</taxon>
        <taxon>Alphaproteobacteria</taxon>
        <taxon>Hyphomicrobiales</taxon>
        <taxon>Phyllobacteriaceae</taxon>
        <taxon>Nitratireductor</taxon>
    </lineage>
</organism>
<evidence type="ECO:0000313" key="3">
    <source>
        <dbReference type="EMBL" id="QDY99089.1"/>
    </source>
</evidence>
<evidence type="ECO:0000313" key="4">
    <source>
        <dbReference type="Proteomes" id="UP000321389"/>
    </source>
</evidence>
<dbReference type="InterPro" id="IPR036397">
    <property type="entry name" value="RNaseH_sf"/>
</dbReference>
<dbReference type="SUPFAM" id="SSF46955">
    <property type="entry name" value="Putative DNA-binding domain"/>
    <property type="match status" value="1"/>
</dbReference>
<dbReference type="SUPFAM" id="SSF53098">
    <property type="entry name" value="Ribonuclease H-like"/>
    <property type="match status" value="1"/>
</dbReference>
<dbReference type="KEGG" id="niy:FQ775_01155"/>
<dbReference type="Gene3D" id="3.30.420.10">
    <property type="entry name" value="Ribonuclease H-like superfamily/Ribonuclease H"/>
    <property type="match status" value="1"/>
</dbReference>
<dbReference type="RefSeq" id="WP_146297739.1">
    <property type="nucleotide sequence ID" value="NZ_CP042301.2"/>
</dbReference>
<sequence length="730" mass="80873">MKEWLTAREIAEEALPEVPSTKRGVNELAERKRWYDNPALARERSGRGGGTEYHIHLLPILAQITYAQRYMTVGAAEESADTARPDQLSGQARQQRDARLAIVAAYHRFTRGLNLGAATHLQVFTDKYNAGSIAVEEWVRETIPTVSKRSLLRWRSARRDGRGDRLAFDRGASRKGTGVLDRANDGQVRTFILGLIAQQPHLSAEQVRTQCRDTFGDTIKVVSRGVEKSMAIPPTRTFQHALKQLKASNEVALTKLTNPDLYRSTMAPAGRGALRHISEPNQLWQIDASPVDALCTDGRHSIYGCIDIATRRTVWQVSRTPRASAVALLIRKAILAWGTPDVIKTDNGTDFVARDTQRLFASLDIEAEVSDAYQPQQKGHVERVIGTFQRDCAALLPGFVGHSVADRKAIESRKSFAERLGETEAETFGVSLSGTELQGLVDRWAAEIYEHRPHEGLGRRTPHDVAAASQRPRRAVDERALDLLLMPVAGGNGQRRVTKFGIRIDHHHYQTPTILPGTDVFVRMDPNDLGRAFAFEPDGGTFLGEAICPELAGVSAAALTRATKEMHAEILKEKTRDIRAEMKRIAKGPALIEKALNVAAKDAAKRAAEQENIIPLPQRSVEHSTPQIAAALDAMTPRRATPALDERAAELHREMLAEQEAPALKAVVTPLRKEETQHQRFRRALDIERRIAAGEPVAPEEAVWLGGYQSGPEYRALRSMFDEFGEAMSL</sequence>
<evidence type="ECO:0000259" key="2">
    <source>
        <dbReference type="PROSITE" id="PS51702"/>
    </source>
</evidence>
<name>A0A5B8KU58_9HYPH</name>
<dbReference type="Gene3D" id="1.10.10.10">
    <property type="entry name" value="Winged helix-like DNA-binding domain superfamily/Winged helix DNA-binding domain"/>
    <property type="match status" value="1"/>
</dbReference>
<reference evidence="3" key="1">
    <citation type="submission" date="2020-04" db="EMBL/GenBank/DDBJ databases">
        <title>Nitratireductor sp. nov. isolated from mangrove soil.</title>
        <authorList>
            <person name="Ye Y."/>
        </authorList>
    </citation>
    <scope>NUCLEOTIDE SEQUENCE</scope>
    <source>
        <strain evidence="3">SY7</strain>
    </source>
</reference>
<feature type="domain" description="Integrase catalytic" evidence="1">
    <location>
        <begin position="276"/>
        <end position="470"/>
    </location>
</feature>
<gene>
    <name evidence="3" type="ORF">FQ775_01155</name>
</gene>
<dbReference type="GO" id="GO:0003677">
    <property type="term" value="F:DNA binding"/>
    <property type="evidence" value="ECO:0007669"/>
    <property type="project" value="InterPro"/>
</dbReference>
<dbReference type="InterPro" id="IPR012337">
    <property type="entry name" value="RNaseH-like_sf"/>
</dbReference>
<proteinExistence type="predicted"/>
<dbReference type="PROSITE" id="PS50994">
    <property type="entry name" value="INTEGRASE"/>
    <property type="match status" value="1"/>
</dbReference>
<dbReference type="Pfam" id="PF09299">
    <property type="entry name" value="Mu-transpos_C"/>
    <property type="match status" value="1"/>
</dbReference>
<dbReference type="PANTHER" id="PTHR35004:SF7">
    <property type="entry name" value="INTEGRASE PROTEIN"/>
    <property type="match status" value="1"/>
</dbReference>
<dbReference type="InterPro" id="IPR001584">
    <property type="entry name" value="Integrase_cat-core"/>
</dbReference>
<dbReference type="PANTHER" id="PTHR35004">
    <property type="entry name" value="TRANSPOSASE RV3428C-RELATED"/>
    <property type="match status" value="1"/>
</dbReference>
<feature type="domain" description="HTH Mu-type" evidence="2">
    <location>
        <begin position="3"/>
        <end position="74"/>
    </location>
</feature>
<dbReference type="AlphaFoldDB" id="A0A5B8KU58"/>